<evidence type="ECO:0000313" key="3">
    <source>
        <dbReference type="Proteomes" id="UP001156882"/>
    </source>
</evidence>
<accession>A0ABQ6CSW6</accession>
<dbReference type="InterPro" id="IPR016181">
    <property type="entry name" value="Acyl_CoA_acyltransferase"/>
</dbReference>
<dbReference type="CDD" id="cd04301">
    <property type="entry name" value="NAT_SF"/>
    <property type="match status" value="1"/>
</dbReference>
<dbReference type="Proteomes" id="UP001156882">
    <property type="component" value="Unassembled WGS sequence"/>
</dbReference>
<protein>
    <submittedName>
        <fullName evidence="2">N-acetyltransferase</fullName>
    </submittedName>
</protein>
<evidence type="ECO:0000259" key="1">
    <source>
        <dbReference type="PROSITE" id="PS51186"/>
    </source>
</evidence>
<keyword evidence="3" id="KW-1185">Reference proteome</keyword>
<dbReference type="InterPro" id="IPR000182">
    <property type="entry name" value="GNAT_dom"/>
</dbReference>
<dbReference type="Pfam" id="PF00583">
    <property type="entry name" value="Acetyltransf_1"/>
    <property type="match status" value="1"/>
</dbReference>
<proteinExistence type="predicted"/>
<dbReference type="PROSITE" id="PS51186">
    <property type="entry name" value="GNAT"/>
    <property type="match status" value="1"/>
</dbReference>
<evidence type="ECO:0000313" key="2">
    <source>
        <dbReference type="EMBL" id="GLS23471.1"/>
    </source>
</evidence>
<dbReference type="SUPFAM" id="SSF55729">
    <property type="entry name" value="Acyl-CoA N-acyltransferases (Nat)"/>
    <property type="match status" value="1"/>
</dbReference>
<dbReference type="RefSeq" id="WP_284316404.1">
    <property type="nucleotide sequence ID" value="NZ_BSPC01000075.1"/>
</dbReference>
<sequence length="194" mass="21382">MAADVEIHALTSERWPDLETLFGPEKGANSGCWCMWLRVNGPLFRDMERAGRKAAFQALVAQETVPGLLAYSGGEAVGWCAVGPRENSTRFHASKAARLTVDFPPGSIFALTCFFIRSDWRRKGLTRLLTLAARDFAVQAGATALDVCPIASDKPLIWGEGFVGIESVFRDLGFEEIARRSERRPLMRLALNPP</sequence>
<organism evidence="2 3">
    <name type="scientific">Labrys miyagiensis</name>
    <dbReference type="NCBI Taxonomy" id="346912"/>
    <lineage>
        <taxon>Bacteria</taxon>
        <taxon>Pseudomonadati</taxon>
        <taxon>Pseudomonadota</taxon>
        <taxon>Alphaproteobacteria</taxon>
        <taxon>Hyphomicrobiales</taxon>
        <taxon>Xanthobacteraceae</taxon>
        <taxon>Labrys</taxon>
    </lineage>
</organism>
<reference evidence="3" key="1">
    <citation type="journal article" date="2019" name="Int. J. Syst. Evol. Microbiol.">
        <title>The Global Catalogue of Microorganisms (GCM) 10K type strain sequencing project: providing services to taxonomists for standard genome sequencing and annotation.</title>
        <authorList>
            <consortium name="The Broad Institute Genomics Platform"/>
            <consortium name="The Broad Institute Genome Sequencing Center for Infectious Disease"/>
            <person name="Wu L."/>
            <person name="Ma J."/>
        </authorList>
    </citation>
    <scope>NUCLEOTIDE SEQUENCE [LARGE SCALE GENOMIC DNA]</scope>
    <source>
        <strain evidence="3">NBRC 101365</strain>
    </source>
</reference>
<feature type="domain" description="N-acetyltransferase" evidence="1">
    <location>
        <begin position="5"/>
        <end position="192"/>
    </location>
</feature>
<comment type="caution">
    <text evidence="2">The sequence shown here is derived from an EMBL/GenBank/DDBJ whole genome shotgun (WGS) entry which is preliminary data.</text>
</comment>
<gene>
    <name evidence="2" type="ORF">GCM10007874_64920</name>
</gene>
<name>A0ABQ6CSW6_9HYPH</name>
<dbReference type="EMBL" id="BSPC01000075">
    <property type="protein sequence ID" value="GLS23471.1"/>
    <property type="molecule type" value="Genomic_DNA"/>
</dbReference>
<dbReference type="Gene3D" id="3.40.630.30">
    <property type="match status" value="1"/>
</dbReference>